<dbReference type="NCBIfam" id="TIGR02258">
    <property type="entry name" value="2_5_ligase"/>
    <property type="match status" value="1"/>
</dbReference>
<feature type="active site" description="Proton donor" evidence="2">
    <location>
        <position position="40"/>
    </location>
</feature>
<dbReference type="EC" id="3.1.4.58" evidence="2"/>
<dbReference type="GO" id="GO:0004113">
    <property type="term" value="F:2',3'-cyclic-nucleotide 3'-phosphodiesterase activity"/>
    <property type="evidence" value="ECO:0007669"/>
    <property type="project" value="InterPro"/>
</dbReference>
<dbReference type="EMBL" id="QXQA01000002">
    <property type="protein sequence ID" value="RIX59480.1"/>
    <property type="molecule type" value="Genomic_DNA"/>
</dbReference>
<gene>
    <name evidence="4" type="primary">thpR</name>
    <name evidence="4" type="ORF">D3P08_04865</name>
</gene>
<evidence type="ECO:0000313" key="4">
    <source>
        <dbReference type="EMBL" id="RIX59480.1"/>
    </source>
</evidence>
<dbReference type="InterPro" id="IPR004175">
    <property type="entry name" value="RNA_CPDase"/>
</dbReference>
<dbReference type="Proteomes" id="UP000266482">
    <property type="component" value="Unassembled WGS sequence"/>
</dbReference>
<dbReference type="OrthoDB" id="9789350at2"/>
<accession>A0A3A1VPV0</accession>
<evidence type="ECO:0000256" key="2">
    <source>
        <dbReference type="HAMAP-Rule" id="MF_01940"/>
    </source>
</evidence>
<feature type="short sequence motif" description="HXTX 2" evidence="2">
    <location>
        <begin position="125"/>
        <end position="128"/>
    </location>
</feature>
<comment type="similarity">
    <text evidence="2">Belongs to the 2H phosphoesterase superfamily. ThpR family.</text>
</comment>
<name>A0A3A1VPV0_9BACL</name>
<dbReference type="RefSeq" id="WP_119598311.1">
    <property type="nucleotide sequence ID" value="NZ_QXQA01000002.1"/>
</dbReference>
<feature type="domain" description="Phosphoesterase HXTX" evidence="3">
    <location>
        <begin position="97"/>
        <end position="171"/>
    </location>
</feature>
<dbReference type="InterPro" id="IPR009097">
    <property type="entry name" value="Cyclic_Pdiesterase"/>
</dbReference>
<dbReference type="PANTHER" id="PTHR35561">
    <property type="entry name" value="RNA 2',3'-CYCLIC PHOSPHODIESTERASE"/>
    <property type="match status" value="1"/>
</dbReference>
<dbReference type="GO" id="GO:0008664">
    <property type="term" value="F:RNA 2',3'-cyclic 3'-phosphodiesterase activity"/>
    <property type="evidence" value="ECO:0007669"/>
    <property type="project" value="UniProtKB-EC"/>
</dbReference>
<dbReference type="SUPFAM" id="SSF55144">
    <property type="entry name" value="LigT-like"/>
    <property type="match status" value="1"/>
</dbReference>
<dbReference type="InterPro" id="IPR014051">
    <property type="entry name" value="Phosphoesterase_HXTX"/>
</dbReference>
<dbReference type="Gene3D" id="3.90.1140.10">
    <property type="entry name" value="Cyclic phosphodiesterase"/>
    <property type="match status" value="1"/>
</dbReference>
<protein>
    <recommendedName>
        <fullName evidence="2">RNA 2',3'-cyclic phosphodiesterase</fullName>
        <shortName evidence="2">RNA 2',3'-CPDase</shortName>
        <ecNumber evidence="2">3.1.4.58</ecNumber>
    </recommendedName>
</protein>
<reference evidence="4 5" key="1">
    <citation type="submission" date="2018-09" db="EMBL/GenBank/DDBJ databases">
        <title>Paenibacillus aracenensis nov. sp. isolated from a cave in southern Spain.</title>
        <authorList>
            <person name="Jurado V."/>
            <person name="Gutierrez-Patricio S."/>
            <person name="Gonzalez-Pimentel J.L."/>
            <person name="Miller A.Z."/>
            <person name="Laiz L."/>
            <person name="Saiz-Jimenez C."/>
        </authorList>
    </citation>
    <scope>NUCLEOTIDE SEQUENCE [LARGE SCALE GENOMIC DNA]</scope>
    <source>
        <strain evidence="4 5">DSM 22867</strain>
    </source>
</reference>
<feature type="active site" description="Proton acceptor" evidence="2">
    <location>
        <position position="125"/>
    </location>
</feature>
<evidence type="ECO:0000256" key="1">
    <source>
        <dbReference type="ARBA" id="ARBA00022801"/>
    </source>
</evidence>
<sequence>MRIFVALPVQGEAAEELTSWAKEHRTKLSFRKWTHPRDYHITLQFLGEWPEARLEELHAALRSIRFNPIKLALNGGGAFGPAQAPRVLWAALAGEVEALKELHREVVQATKTLGFVPEERRYAAHITLARSFTGNNGGALSEIMATMPVEAAWEADRFVLMRTHMNASPMYEVIGEYGLGQND</sequence>
<comment type="function">
    <text evidence="2">Hydrolyzes RNA 2',3'-cyclic phosphodiester to an RNA 2'-phosphomonoester.</text>
</comment>
<dbReference type="HAMAP" id="MF_01940">
    <property type="entry name" value="RNA_CPDase"/>
    <property type="match status" value="1"/>
</dbReference>
<dbReference type="AlphaFoldDB" id="A0A3A1VPV0"/>
<evidence type="ECO:0000259" key="3">
    <source>
        <dbReference type="Pfam" id="PF02834"/>
    </source>
</evidence>
<keyword evidence="1 2" id="KW-0378">Hydrolase</keyword>
<feature type="domain" description="Phosphoesterase HXTX" evidence="3">
    <location>
        <begin position="8"/>
        <end position="89"/>
    </location>
</feature>
<keyword evidence="5" id="KW-1185">Reference proteome</keyword>
<dbReference type="Pfam" id="PF02834">
    <property type="entry name" value="LigT_PEase"/>
    <property type="match status" value="2"/>
</dbReference>
<comment type="catalytic activity">
    <reaction evidence="2">
        <text>a 3'-end 2',3'-cyclophospho-ribonucleotide-RNA + H2O = a 3'-end 2'-phospho-ribonucleotide-RNA + H(+)</text>
        <dbReference type="Rhea" id="RHEA:11828"/>
        <dbReference type="Rhea" id="RHEA-COMP:10464"/>
        <dbReference type="Rhea" id="RHEA-COMP:17353"/>
        <dbReference type="ChEBI" id="CHEBI:15377"/>
        <dbReference type="ChEBI" id="CHEBI:15378"/>
        <dbReference type="ChEBI" id="CHEBI:83064"/>
        <dbReference type="ChEBI" id="CHEBI:173113"/>
        <dbReference type="EC" id="3.1.4.58"/>
    </reaction>
</comment>
<organism evidence="4 5">
    <name type="scientific">Paenibacillus nanensis</name>
    <dbReference type="NCBI Taxonomy" id="393251"/>
    <lineage>
        <taxon>Bacteria</taxon>
        <taxon>Bacillati</taxon>
        <taxon>Bacillota</taxon>
        <taxon>Bacilli</taxon>
        <taxon>Bacillales</taxon>
        <taxon>Paenibacillaceae</taxon>
        <taxon>Paenibacillus</taxon>
    </lineage>
</organism>
<feature type="short sequence motif" description="HXTX 1" evidence="2">
    <location>
        <begin position="40"/>
        <end position="43"/>
    </location>
</feature>
<dbReference type="PANTHER" id="PTHR35561:SF1">
    <property type="entry name" value="RNA 2',3'-CYCLIC PHOSPHODIESTERASE"/>
    <property type="match status" value="1"/>
</dbReference>
<evidence type="ECO:0000313" key="5">
    <source>
        <dbReference type="Proteomes" id="UP000266482"/>
    </source>
</evidence>
<comment type="caution">
    <text evidence="4">The sequence shown here is derived from an EMBL/GenBank/DDBJ whole genome shotgun (WGS) entry which is preliminary data.</text>
</comment>
<proteinExistence type="inferred from homology"/>